<dbReference type="PROSITE" id="PS51007">
    <property type="entry name" value="CYTC"/>
    <property type="match status" value="1"/>
</dbReference>
<feature type="domain" description="Cytochrome c" evidence="11">
    <location>
        <begin position="40"/>
        <end position="212"/>
    </location>
</feature>
<dbReference type="PANTHER" id="PTHR10266">
    <property type="entry name" value="CYTOCHROME C1"/>
    <property type="match status" value="1"/>
</dbReference>
<keyword evidence="7 9" id="KW-0472">Membrane</keyword>
<evidence type="ECO:0000256" key="1">
    <source>
        <dbReference type="ARBA" id="ARBA00004370"/>
    </source>
</evidence>
<comment type="caution">
    <text evidence="12">The sequence shown here is derived from an EMBL/GenBank/DDBJ whole genome shotgun (WGS) entry which is preliminary data.</text>
</comment>
<evidence type="ECO:0000256" key="6">
    <source>
        <dbReference type="ARBA" id="ARBA00023004"/>
    </source>
</evidence>
<evidence type="ECO:0000313" key="12">
    <source>
        <dbReference type="EMBL" id="MBE1160453.1"/>
    </source>
</evidence>
<feature type="chain" id="PRO_5046501389" evidence="10">
    <location>
        <begin position="25"/>
        <end position="246"/>
    </location>
</feature>
<protein>
    <submittedName>
        <fullName evidence="12">Cytochrome c1</fullName>
    </submittedName>
</protein>
<evidence type="ECO:0000256" key="4">
    <source>
        <dbReference type="ARBA" id="ARBA00022723"/>
    </source>
</evidence>
<feature type="signal peptide" evidence="10">
    <location>
        <begin position="1"/>
        <end position="24"/>
    </location>
</feature>
<dbReference type="PANTHER" id="PTHR10266:SF3">
    <property type="entry name" value="CYTOCHROME C1, HEME PROTEIN, MITOCHONDRIAL"/>
    <property type="match status" value="1"/>
</dbReference>
<dbReference type="Gene3D" id="1.10.760.10">
    <property type="entry name" value="Cytochrome c-like domain"/>
    <property type="match status" value="1"/>
</dbReference>
<dbReference type="Pfam" id="PF02167">
    <property type="entry name" value="Cytochrom_C1"/>
    <property type="match status" value="1"/>
</dbReference>
<dbReference type="InterPro" id="IPR002326">
    <property type="entry name" value="Cyt_c1"/>
</dbReference>
<keyword evidence="4 8" id="KW-0479">Metal-binding</keyword>
<evidence type="ECO:0000259" key="11">
    <source>
        <dbReference type="PROSITE" id="PS51007"/>
    </source>
</evidence>
<keyword evidence="2 8" id="KW-0349">Heme</keyword>
<evidence type="ECO:0000256" key="9">
    <source>
        <dbReference type="SAM" id="Phobius"/>
    </source>
</evidence>
<proteinExistence type="predicted"/>
<dbReference type="EMBL" id="JACZZA010000004">
    <property type="protein sequence ID" value="MBE1160453.1"/>
    <property type="molecule type" value="Genomic_DNA"/>
</dbReference>
<dbReference type="RefSeq" id="WP_192555317.1">
    <property type="nucleotide sequence ID" value="NZ_JACZZA010000004.1"/>
</dbReference>
<evidence type="ECO:0000256" key="7">
    <source>
        <dbReference type="ARBA" id="ARBA00023136"/>
    </source>
</evidence>
<dbReference type="InterPro" id="IPR036909">
    <property type="entry name" value="Cyt_c-like_dom_sf"/>
</dbReference>
<keyword evidence="5 9" id="KW-1133">Transmembrane helix</keyword>
<dbReference type="PRINTS" id="PR00603">
    <property type="entry name" value="CYTOCHROMEC1"/>
</dbReference>
<name>A0ABR9G8T2_9GAMM</name>
<dbReference type="Gene3D" id="1.20.5.100">
    <property type="entry name" value="Cytochrome c1, transmembrane anchor, C-terminal"/>
    <property type="match status" value="1"/>
</dbReference>
<evidence type="ECO:0000256" key="8">
    <source>
        <dbReference type="PROSITE-ProRule" id="PRU00433"/>
    </source>
</evidence>
<dbReference type="InterPro" id="IPR009056">
    <property type="entry name" value="Cyt_c-like_dom"/>
</dbReference>
<comment type="subcellular location">
    <subcellularLocation>
        <location evidence="1">Membrane</location>
    </subcellularLocation>
</comment>
<evidence type="ECO:0000256" key="10">
    <source>
        <dbReference type="SAM" id="SignalP"/>
    </source>
</evidence>
<keyword evidence="10" id="KW-0732">Signal</keyword>
<sequence length="246" mass="27541">MIKRYIPSFALALGLLLGTTAAMAEGPELASAGNNLRDTASLQRGAHLFFNYCVGCHSLKYMRYQRIADDLGLTEDDVMNNFNFTGGKIGDPVISHMPPEDAQKFFGKAPPDLSLEVSAKGADWVNAYLNSFYLDPKSQIGWNNLVLPNAAMPFPLWELQGEQVPVMAAAKPGDDPQVASLKLLHPGRLTPEQYQQTTRDLTNFLEYVSEPAALQRRHYGIWVVLFLLAFTFLAYLLKKEYWKDVH</sequence>
<dbReference type="SUPFAM" id="SSF46626">
    <property type="entry name" value="Cytochrome c"/>
    <property type="match status" value="1"/>
</dbReference>
<dbReference type="Proteomes" id="UP000651010">
    <property type="component" value="Unassembled WGS sequence"/>
</dbReference>
<feature type="transmembrane region" description="Helical" evidence="9">
    <location>
        <begin position="219"/>
        <end position="237"/>
    </location>
</feature>
<gene>
    <name evidence="12" type="ORF">IGX34_08625</name>
</gene>
<keyword evidence="3 9" id="KW-0812">Transmembrane</keyword>
<keyword evidence="6 8" id="KW-0408">Iron</keyword>
<accession>A0ABR9G8T2</accession>
<reference evidence="12 13" key="1">
    <citation type="submission" date="2020-09" db="EMBL/GenBank/DDBJ databases">
        <title>Dyella sp. 7MK23 isolated from forest soil.</title>
        <authorList>
            <person name="Fu J."/>
        </authorList>
    </citation>
    <scope>NUCLEOTIDE SEQUENCE [LARGE SCALE GENOMIC DNA]</scope>
    <source>
        <strain evidence="12 13">7MK23</strain>
    </source>
</reference>
<evidence type="ECO:0000256" key="2">
    <source>
        <dbReference type="ARBA" id="ARBA00022617"/>
    </source>
</evidence>
<keyword evidence="13" id="KW-1185">Reference proteome</keyword>
<evidence type="ECO:0000313" key="13">
    <source>
        <dbReference type="Proteomes" id="UP000651010"/>
    </source>
</evidence>
<organism evidence="12 13">
    <name type="scientific">Dyella acidiphila</name>
    <dbReference type="NCBI Taxonomy" id="2775866"/>
    <lineage>
        <taxon>Bacteria</taxon>
        <taxon>Pseudomonadati</taxon>
        <taxon>Pseudomonadota</taxon>
        <taxon>Gammaproteobacteria</taxon>
        <taxon>Lysobacterales</taxon>
        <taxon>Rhodanobacteraceae</taxon>
        <taxon>Dyella</taxon>
    </lineage>
</organism>
<evidence type="ECO:0000256" key="3">
    <source>
        <dbReference type="ARBA" id="ARBA00022692"/>
    </source>
</evidence>
<evidence type="ECO:0000256" key="5">
    <source>
        <dbReference type="ARBA" id="ARBA00022989"/>
    </source>
</evidence>